<organism evidence="4 5">
    <name type="scientific">Streptomyces klenkii</name>
    <dbReference type="NCBI Taxonomy" id="1420899"/>
    <lineage>
        <taxon>Bacteria</taxon>
        <taxon>Bacillati</taxon>
        <taxon>Actinomycetota</taxon>
        <taxon>Actinomycetes</taxon>
        <taxon>Kitasatosporales</taxon>
        <taxon>Streptomycetaceae</taxon>
        <taxon>Streptomyces</taxon>
    </lineage>
</organism>
<dbReference type="AlphaFoldDB" id="A0A3A9ZVM2"/>
<dbReference type="Pfam" id="PF00005">
    <property type="entry name" value="ABC_tran"/>
    <property type="match status" value="1"/>
</dbReference>
<dbReference type="PROSITE" id="PS50893">
    <property type="entry name" value="ABC_TRANSPORTER_2"/>
    <property type="match status" value="1"/>
</dbReference>
<gene>
    <name evidence="4" type="ORF">D7231_35475</name>
</gene>
<dbReference type="GO" id="GO:0005524">
    <property type="term" value="F:ATP binding"/>
    <property type="evidence" value="ECO:0007669"/>
    <property type="project" value="UniProtKB-KW"/>
</dbReference>
<dbReference type="Proteomes" id="UP000270343">
    <property type="component" value="Unassembled WGS sequence"/>
</dbReference>
<sequence length="230" mass="24495">MAQAADAPLLEVRGISKRFGAVHALHGVDLEIHPGEVVGLMGESGAGKSALVQVIAGAHPADEGTIRWQGREVSLTRPHHAQALGISVVYQDLALCENVDVVGNVFLGREPRRAFTLDEAAMGRRTRELLDLLSLPIPNVRAPVAGLSGGQRQTVALARALLGEPRLLLLDEPTAGLSVRQSVRFLDLLESLRDRGVGVLLISHNMGDIKAVADRVAVLLLGRNNGTFDV</sequence>
<name>A0A3A9ZVM2_9ACTN</name>
<keyword evidence="5" id="KW-1185">Reference proteome</keyword>
<dbReference type="Gene3D" id="3.40.50.300">
    <property type="entry name" value="P-loop containing nucleotide triphosphate hydrolases"/>
    <property type="match status" value="1"/>
</dbReference>
<feature type="non-terminal residue" evidence="4">
    <location>
        <position position="230"/>
    </location>
</feature>
<dbReference type="InterPro" id="IPR003439">
    <property type="entry name" value="ABC_transporter-like_ATP-bd"/>
</dbReference>
<dbReference type="RefSeq" id="WP_147449915.1">
    <property type="nucleotide sequence ID" value="NZ_RBAM01000165.1"/>
</dbReference>
<dbReference type="InterPro" id="IPR050107">
    <property type="entry name" value="ABC_carbohydrate_import_ATPase"/>
</dbReference>
<feature type="domain" description="ABC transporter" evidence="3">
    <location>
        <begin position="10"/>
        <end position="230"/>
    </location>
</feature>
<dbReference type="SMART" id="SM00382">
    <property type="entry name" value="AAA"/>
    <property type="match status" value="1"/>
</dbReference>
<dbReference type="OrthoDB" id="7875923at2"/>
<evidence type="ECO:0000313" key="5">
    <source>
        <dbReference type="Proteomes" id="UP000270343"/>
    </source>
</evidence>
<protein>
    <submittedName>
        <fullName evidence="4">Sugar ABC transporter ATP-binding protein</fullName>
    </submittedName>
</protein>
<dbReference type="GO" id="GO:0016887">
    <property type="term" value="F:ATP hydrolysis activity"/>
    <property type="evidence" value="ECO:0007669"/>
    <property type="project" value="InterPro"/>
</dbReference>
<dbReference type="SUPFAM" id="SSF52540">
    <property type="entry name" value="P-loop containing nucleoside triphosphate hydrolases"/>
    <property type="match status" value="1"/>
</dbReference>
<proteinExistence type="predicted"/>
<dbReference type="InterPro" id="IPR003593">
    <property type="entry name" value="AAA+_ATPase"/>
</dbReference>
<evidence type="ECO:0000259" key="3">
    <source>
        <dbReference type="PROSITE" id="PS50893"/>
    </source>
</evidence>
<keyword evidence="1" id="KW-0547">Nucleotide-binding</keyword>
<evidence type="ECO:0000256" key="2">
    <source>
        <dbReference type="ARBA" id="ARBA00022840"/>
    </source>
</evidence>
<comment type="caution">
    <text evidence="4">The sequence shown here is derived from an EMBL/GenBank/DDBJ whole genome shotgun (WGS) entry which is preliminary data.</text>
</comment>
<reference evidence="4 5" key="1">
    <citation type="journal article" date="2015" name="Antonie Van Leeuwenhoek">
        <title>Streptomyces klenkii sp. nov., isolated from deep marine sediment.</title>
        <authorList>
            <person name="Veyisoglu A."/>
            <person name="Sahin N."/>
        </authorList>
    </citation>
    <scope>NUCLEOTIDE SEQUENCE [LARGE SCALE GENOMIC DNA]</scope>
    <source>
        <strain evidence="4 5">KCTC 29202</strain>
    </source>
</reference>
<evidence type="ECO:0000256" key="1">
    <source>
        <dbReference type="ARBA" id="ARBA00022741"/>
    </source>
</evidence>
<keyword evidence="2 4" id="KW-0067">ATP-binding</keyword>
<evidence type="ECO:0000313" key="4">
    <source>
        <dbReference type="EMBL" id="RKN51964.1"/>
    </source>
</evidence>
<dbReference type="PANTHER" id="PTHR43790">
    <property type="entry name" value="CARBOHYDRATE TRANSPORT ATP-BINDING PROTEIN MG119-RELATED"/>
    <property type="match status" value="1"/>
</dbReference>
<dbReference type="EMBL" id="RBAM01000165">
    <property type="protein sequence ID" value="RKN51964.1"/>
    <property type="molecule type" value="Genomic_DNA"/>
</dbReference>
<dbReference type="InterPro" id="IPR027417">
    <property type="entry name" value="P-loop_NTPase"/>
</dbReference>
<dbReference type="CDD" id="cd03216">
    <property type="entry name" value="ABC_Carb_Monos_I"/>
    <property type="match status" value="1"/>
</dbReference>
<dbReference type="PANTHER" id="PTHR43790:SF8">
    <property type="entry name" value="SUGAR ABC TRANSPORTER ATP-BINDING PROTEIN"/>
    <property type="match status" value="1"/>
</dbReference>
<accession>A0A3A9ZVM2</accession>